<accession>A0A1E7Q2E3</accession>
<name>A0A1E7Q2E3_9GAMM</name>
<evidence type="ECO:0008006" key="6">
    <source>
        <dbReference type="Google" id="ProtNLM"/>
    </source>
</evidence>
<dbReference type="EMBL" id="MKEK01000001">
    <property type="protein sequence ID" value="OEY68270.1"/>
    <property type="molecule type" value="Genomic_DNA"/>
</dbReference>
<evidence type="ECO:0000313" key="4">
    <source>
        <dbReference type="EMBL" id="OEY68270.1"/>
    </source>
</evidence>
<feature type="region of interest" description="Disordered" evidence="2">
    <location>
        <begin position="1"/>
        <end position="32"/>
    </location>
</feature>
<reference evidence="5" key="1">
    <citation type="submission" date="2016-09" db="EMBL/GenBank/DDBJ databases">
        <authorList>
            <person name="Wan X."/>
            <person name="Hou S."/>
        </authorList>
    </citation>
    <scope>NUCLEOTIDE SEQUENCE [LARGE SCALE GENOMIC DNA]</scope>
    <source>
        <strain evidence="5">KH87</strain>
    </source>
</reference>
<dbReference type="Pfam" id="PF04375">
    <property type="entry name" value="HemX"/>
    <property type="match status" value="1"/>
</dbReference>
<feature type="compositionally biased region" description="Basic and acidic residues" evidence="2">
    <location>
        <begin position="9"/>
        <end position="32"/>
    </location>
</feature>
<dbReference type="RefSeq" id="WP_070047837.1">
    <property type="nucleotide sequence ID" value="NZ_CBCSDO010000011.1"/>
</dbReference>
<dbReference type="Proteomes" id="UP000242258">
    <property type="component" value="Unassembled WGS sequence"/>
</dbReference>
<evidence type="ECO:0000313" key="5">
    <source>
        <dbReference type="Proteomes" id="UP000242258"/>
    </source>
</evidence>
<feature type="coiled-coil region" evidence="1">
    <location>
        <begin position="67"/>
        <end position="127"/>
    </location>
</feature>
<sequence length="382" mass="43369">MNETVVRASEADEPLKNLKQKMDDEQQQASEKKPSQGIALFSLLLIILLAAAIAVAGYWLWPQWQTLQQQSADMQQLQQRVTAQSEQQQTTEQQLLNSLSAQQSTQLRQLEQQLANAEQKLTLAQQQTATEQQIQIQALRQQVQTRDSAPPRHWLLAETEYLLQLAAKKVWLEYDFTTAISLLKTAQEKLTKLDDPSLVLVRQAITQDMEQLNQLPKTDLTAVHLQLQQARKNTDLLPLKQQETAATIVTKPNAGLKQWRQTLHYYWQQAWSNLFTVRSAVPEDYFSLSSEQQLILRSSLSQQLLLAELAALEQNGSVYAASIQQAAEQLQRYFDPASAEVAQLQQQLAQLASVEVNKPELKALLSVGQMQQYQQQLEESSL</sequence>
<feature type="transmembrane region" description="Helical" evidence="3">
    <location>
        <begin position="38"/>
        <end position="61"/>
    </location>
</feature>
<organism evidence="4 5">
    <name type="scientific">Rheinheimera salexigens</name>
    <dbReference type="NCBI Taxonomy" id="1628148"/>
    <lineage>
        <taxon>Bacteria</taxon>
        <taxon>Pseudomonadati</taxon>
        <taxon>Pseudomonadota</taxon>
        <taxon>Gammaproteobacteria</taxon>
        <taxon>Chromatiales</taxon>
        <taxon>Chromatiaceae</taxon>
        <taxon>Rheinheimera</taxon>
    </lineage>
</organism>
<dbReference type="PANTHER" id="PTHR38043">
    <property type="entry name" value="PROTEIN HEMX"/>
    <property type="match status" value="1"/>
</dbReference>
<evidence type="ECO:0000256" key="3">
    <source>
        <dbReference type="SAM" id="Phobius"/>
    </source>
</evidence>
<gene>
    <name evidence="4" type="ORF">BI198_00855</name>
</gene>
<evidence type="ECO:0000256" key="2">
    <source>
        <dbReference type="SAM" id="MobiDB-lite"/>
    </source>
</evidence>
<keyword evidence="1" id="KW-0175">Coiled coil</keyword>
<keyword evidence="5" id="KW-1185">Reference proteome</keyword>
<dbReference type="InterPro" id="IPR007470">
    <property type="entry name" value="HemX"/>
</dbReference>
<keyword evidence="3" id="KW-1133">Transmembrane helix</keyword>
<comment type="caution">
    <text evidence="4">The sequence shown here is derived from an EMBL/GenBank/DDBJ whole genome shotgun (WGS) entry which is preliminary data.</text>
</comment>
<dbReference type="PANTHER" id="PTHR38043:SF1">
    <property type="entry name" value="PROTEIN HEMX"/>
    <property type="match status" value="1"/>
</dbReference>
<protein>
    <recommendedName>
        <fullName evidence="6">Heme biosynthesis operon protein HemX</fullName>
    </recommendedName>
</protein>
<dbReference type="AlphaFoldDB" id="A0A1E7Q2E3"/>
<proteinExistence type="predicted"/>
<evidence type="ECO:0000256" key="1">
    <source>
        <dbReference type="SAM" id="Coils"/>
    </source>
</evidence>
<dbReference type="STRING" id="1628148.BI198_00855"/>
<dbReference type="OrthoDB" id="5739852at2"/>
<keyword evidence="3" id="KW-0812">Transmembrane</keyword>
<keyword evidence="3" id="KW-0472">Membrane</keyword>